<feature type="binding site" evidence="3">
    <location>
        <position position="44"/>
    </location>
    <ligand>
        <name>pyruvate</name>
        <dbReference type="ChEBI" id="CHEBI:15361"/>
    </ligand>
</feature>
<dbReference type="CDD" id="cd00408">
    <property type="entry name" value="DHDPS-like"/>
    <property type="match status" value="1"/>
</dbReference>
<dbReference type="Gene3D" id="3.20.20.70">
    <property type="entry name" value="Aldolase class I"/>
    <property type="match status" value="1"/>
</dbReference>
<dbReference type="PaxDb" id="768679-TTX_0539"/>
<dbReference type="PRINTS" id="PR00146">
    <property type="entry name" value="DHPICSNTHASE"/>
</dbReference>
<dbReference type="InterPro" id="IPR013785">
    <property type="entry name" value="Aldolase_TIM"/>
</dbReference>
<dbReference type="AlphaFoldDB" id="G4RNR0"/>
<evidence type="ECO:0000313" key="4">
    <source>
        <dbReference type="EMBL" id="CCC81204.1"/>
    </source>
</evidence>
<reference evidence="4 5" key="1">
    <citation type="journal article" date="2011" name="PLoS ONE">
        <title>The complete genome sequence of Thermoproteus tenax: a physiologically versatile member of the Crenarchaeota.</title>
        <authorList>
            <person name="Siebers B."/>
            <person name="Zaparty M."/>
            <person name="Raddatz G."/>
            <person name="Tjaden B."/>
            <person name="Albers S.V."/>
            <person name="Bell S.D."/>
            <person name="Blombach F."/>
            <person name="Kletzin A."/>
            <person name="Kyrpides N."/>
            <person name="Lanz C."/>
            <person name="Plagens A."/>
            <person name="Rampp M."/>
            <person name="Rosinus A."/>
            <person name="von Jan M."/>
            <person name="Makarova K.S."/>
            <person name="Klenk H.P."/>
            <person name="Schuster S.C."/>
            <person name="Hensel R."/>
        </authorList>
    </citation>
    <scope>NUCLEOTIDE SEQUENCE [LARGE SCALE GENOMIC DNA]</scope>
    <source>
        <strain evidence="5">ATCC 35583 / DSM 2078 / JCM 9277 / NBRC 100435 / Kra 1</strain>
    </source>
</reference>
<dbReference type="GO" id="GO:0008675">
    <property type="term" value="F:2-dehydro-3-deoxy-phosphogluconate aldolase activity"/>
    <property type="evidence" value="ECO:0007669"/>
    <property type="project" value="UniProtKB-ARBA"/>
</dbReference>
<evidence type="ECO:0000256" key="1">
    <source>
        <dbReference type="ARBA" id="ARBA00023239"/>
    </source>
</evidence>
<protein>
    <submittedName>
        <fullName evidence="4">Dihydrodipicolinate synthase</fullName>
        <ecNumber evidence="4">4.2.1.52</ecNumber>
    </submittedName>
</protein>
<dbReference type="KEGG" id="ttn:TTX_0539"/>
<dbReference type="PIRSF" id="PIRSF001365">
    <property type="entry name" value="DHDPS"/>
    <property type="match status" value="1"/>
</dbReference>
<dbReference type="InterPro" id="IPR002220">
    <property type="entry name" value="DapA-like"/>
</dbReference>
<dbReference type="Proteomes" id="UP000002654">
    <property type="component" value="Chromosome"/>
</dbReference>
<dbReference type="SUPFAM" id="SSF51569">
    <property type="entry name" value="Aldolase"/>
    <property type="match status" value="1"/>
</dbReference>
<evidence type="ECO:0000256" key="2">
    <source>
        <dbReference type="PIRSR" id="PIRSR001365-1"/>
    </source>
</evidence>
<dbReference type="HOGENOM" id="CLU_049343_7_0_2"/>
<sequence length="302" mass="33157">MRLEGVIAATVTPFTKDGVNYEALKLLLERLASQGYGLFPSSSTGEVTKLKPEERIRVAELAVDVARGRVPVIAGTGTGDHLSTIEMARKYKDVGVDAVLVTPPYYIQGDWAGIYAFYKKVLDAVDVPVVLYTIPLAVGYNIPAEVFDLVTTEYSNVVAVKDSSGDFRYHMELIYLIGNRTSVLQGVDMFFVPSLIVGARGGILGGPNFLGQLPLRLYHMVKEGRIAEAVEIHQKLMELWRFMGGCGLTGKLGGKWPTLYKVATQLVTGIDMGPPREPLPPVDDKDKAELKRILDKLAPLYR</sequence>
<dbReference type="EMBL" id="FN869859">
    <property type="protein sequence ID" value="CCC81204.1"/>
    <property type="molecule type" value="Genomic_DNA"/>
</dbReference>
<accession>G4RNR0</accession>
<evidence type="ECO:0000313" key="5">
    <source>
        <dbReference type="Proteomes" id="UP000002654"/>
    </source>
</evidence>
<dbReference type="SMART" id="SM01130">
    <property type="entry name" value="DHDPS"/>
    <property type="match status" value="1"/>
</dbReference>
<evidence type="ECO:0000256" key="3">
    <source>
        <dbReference type="PIRSR" id="PIRSR001365-2"/>
    </source>
</evidence>
<feature type="active site" description="Schiff-base intermediate with substrate" evidence="2">
    <location>
        <position position="161"/>
    </location>
</feature>
<dbReference type="RefSeq" id="WP_014126461.1">
    <property type="nucleotide sequence ID" value="NC_016070.1"/>
</dbReference>
<keyword evidence="5" id="KW-1185">Reference proteome</keyword>
<dbReference type="STRING" id="768679.TTX_0539"/>
<dbReference type="PANTHER" id="PTHR12128:SF66">
    <property type="entry name" value="4-HYDROXY-2-OXOGLUTARATE ALDOLASE, MITOCHONDRIAL"/>
    <property type="match status" value="1"/>
</dbReference>
<organism evidence="4 5">
    <name type="scientific">Thermoproteus tenax (strain ATCC 35583 / DSM 2078 / JCM 9277 / NBRC 100435 / Kra 1)</name>
    <dbReference type="NCBI Taxonomy" id="768679"/>
    <lineage>
        <taxon>Archaea</taxon>
        <taxon>Thermoproteota</taxon>
        <taxon>Thermoprotei</taxon>
        <taxon>Thermoproteales</taxon>
        <taxon>Thermoproteaceae</taxon>
        <taxon>Thermoproteus</taxon>
    </lineage>
</organism>
<dbReference type="OrthoDB" id="33636at2157"/>
<feature type="active site" description="Proton donor/acceptor" evidence="2">
    <location>
        <position position="132"/>
    </location>
</feature>
<dbReference type="PATRIC" id="fig|768679.9.peg.554"/>
<proteinExistence type="predicted"/>
<gene>
    <name evidence="4" type="primary">dapA</name>
    <name evidence="4" type="ordered locus">TTX_0539</name>
</gene>
<keyword evidence="1 4" id="KW-0456">Lyase</keyword>
<dbReference type="GeneID" id="11263539"/>
<dbReference type="eggNOG" id="arCOG04172">
    <property type="taxonomic scope" value="Archaea"/>
</dbReference>
<feature type="binding site" evidence="3">
    <location>
        <position position="203"/>
    </location>
    <ligand>
        <name>pyruvate</name>
        <dbReference type="ChEBI" id="CHEBI:15361"/>
    </ligand>
</feature>
<dbReference type="Pfam" id="PF00701">
    <property type="entry name" value="DHDPS"/>
    <property type="match status" value="1"/>
</dbReference>
<name>G4RNR0_THETK</name>
<dbReference type="GO" id="GO:0008840">
    <property type="term" value="F:4-hydroxy-tetrahydrodipicolinate synthase activity"/>
    <property type="evidence" value="ECO:0007669"/>
    <property type="project" value="TreeGrafter"/>
</dbReference>
<dbReference type="PANTHER" id="PTHR12128">
    <property type="entry name" value="DIHYDRODIPICOLINATE SYNTHASE"/>
    <property type="match status" value="1"/>
</dbReference>
<dbReference type="EC" id="4.2.1.52" evidence="4"/>